<keyword evidence="2" id="KW-1185">Reference proteome</keyword>
<comment type="caution">
    <text evidence="1">The sequence shown here is derived from an EMBL/GenBank/DDBJ whole genome shotgun (WGS) entry which is preliminary data.</text>
</comment>
<evidence type="ECO:0000313" key="2">
    <source>
        <dbReference type="Proteomes" id="UP000814033"/>
    </source>
</evidence>
<protein>
    <submittedName>
        <fullName evidence="1">Uncharacterized protein</fullName>
    </submittedName>
</protein>
<organism evidence="1 2">
    <name type="scientific">Auriscalpium vulgare</name>
    <dbReference type="NCBI Taxonomy" id="40419"/>
    <lineage>
        <taxon>Eukaryota</taxon>
        <taxon>Fungi</taxon>
        <taxon>Dikarya</taxon>
        <taxon>Basidiomycota</taxon>
        <taxon>Agaricomycotina</taxon>
        <taxon>Agaricomycetes</taxon>
        <taxon>Russulales</taxon>
        <taxon>Auriscalpiaceae</taxon>
        <taxon>Auriscalpium</taxon>
    </lineage>
</organism>
<accession>A0ACB8RD65</accession>
<reference evidence="1" key="2">
    <citation type="journal article" date="2022" name="New Phytol.">
        <title>Evolutionary transition to the ectomycorrhizal habit in the genomes of a hyperdiverse lineage of mushroom-forming fungi.</title>
        <authorList>
            <person name="Looney B."/>
            <person name="Miyauchi S."/>
            <person name="Morin E."/>
            <person name="Drula E."/>
            <person name="Courty P.E."/>
            <person name="Kohler A."/>
            <person name="Kuo A."/>
            <person name="LaButti K."/>
            <person name="Pangilinan J."/>
            <person name="Lipzen A."/>
            <person name="Riley R."/>
            <person name="Andreopoulos W."/>
            <person name="He G."/>
            <person name="Johnson J."/>
            <person name="Nolan M."/>
            <person name="Tritt A."/>
            <person name="Barry K.W."/>
            <person name="Grigoriev I.V."/>
            <person name="Nagy L.G."/>
            <person name="Hibbett D."/>
            <person name="Henrissat B."/>
            <person name="Matheny P.B."/>
            <person name="Labbe J."/>
            <person name="Martin F.M."/>
        </authorList>
    </citation>
    <scope>NUCLEOTIDE SEQUENCE</scope>
    <source>
        <strain evidence="1">FP105234-sp</strain>
    </source>
</reference>
<gene>
    <name evidence="1" type="ORF">FA95DRAFT_1565301</name>
</gene>
<sequence length="269" mass="29313">MSAIVLAGAPESDAAVDAPTAGQTKKASVRPLSEVDAACDAVEQLILRLDKAKSKLDESVKIDQENGRRLAANGAILAEHIDAINELSDKFHKQADDTLQKLADDAKEQESESALLDLKLEQQAKEIEQVKQHNSDLEATCERLEAEIEAQLDSQNEKLAAIAKDMKDARADLNGFCQHLMLKDARDLLIARYNPSPSQDVSMPLQVGEKLDPVDRALLDDADLKVIFDRSALAFSGAESDVDLRTSLGKIFKFCSADSSTLEREVPST</sequence>
<proteinExistence type="predicted"/>
<dbReference type="EMBL" id="MU276117">
    <property type="protein sequence ID" value="KAI0041528.1"/>
    <property type="molecule type" value="Genomic_DNA"/>
</dbReference>
<name>A0ACB8RD65_9AGAM</name>
<evidence type="ECO:0000313" key="1">
    <source>
        <dbReference type="EMBL" id="KAI0041528.1"/>
    </source>
</evidence>
<reference evidence="1" key="1">
    <citation type="submission" date="2021-02" db="EMBL/GenBank/DDBJ databases">
        <authorList>
            <consortium name="DOE Joint Genome Institute"/>
            <person name="Ahrendt S."/>
            <person name="Looney B.P."/>
            <person name="Miyauchi S."/>
            <person name="Morin E."/>
            <person name="Drula E."/>
            <person name="Courty P.E."/>
            <person name="Chicoki N."/>
            <person name="Fauchery L."/>
            <person name="Kohler A."/>
            <person name="Kuo A."/>
            <person name="Labutti K."/>
            <person name="Pangilinan J."/>
            <person name="Lipzen A."/>
            <person name="Riley R."/>
            <person name="Andreopoulos W."/>
            <person name="He G."/>
            <person name="Johnson J."/>
            <person name="Barry K.W."/>
            <person name="Grigoriev I.V."/>
            <person name="Nagy L."/>
            <person name="Hibbett D."/>
            <person name="Henrissat B."/>
            <person name="Matheny P.B."/>
            <person name="Labbe J."/>
            <person name="Martin F."/>
        </authorList>
    </citation>
    <scope>NUCLEOTIDE SEQUENCE</scope>
    <source>
        <strain evidence="1">FP105234-sp</strain>
    </source>
</reference>
<dbReference type="Proteomes" id="UP000814033">
    <property type="component" value="Unassembled WGS sequence"/>
</dbReference>